<evidence type="ECO:0000313" key="2">
    <source>
        <dbReference type="Proteomes" id="UP001062846"/>
    </source>
</evidence>
<reference evidence="1" key="1">
    <citation type="submission" date="2022-02" db="EMBL/GenBank/DDBJ databases">
        <title>Plant Genome Project.</title>
        <authorList>
            <person name="Zhang R.-G."/>
        </authorList>
    </citation>
    <scope>NUCLEOTIDE SEQUENCE</scope>
    <source>
        <strain evidence="1">AT1</strain>
    </source>
</reference>
<dbReference type="Proteomes" id="UP001062846">
    <property type="component" value="Chromosome 7"/>
</dbReference>
<dbReference type="EMBL" id="CM046394">
    <property type="protein sequence ID" value="KAI8546225.1"/>
    <property type="molecule type" value="Genomic_DNA"/>
</dbReference>
<accession>A0ACC0MZ95</accession>
<protein>
    <submittedName>
        <fullName evidence="1">Uncharacterized protein</fullName>
    </submittedName>
</protein>
<keyword evidence="2" id="KW-1185">Reference proteome</keyword>
<gene>
    <name evidence="1" type="ORF">RHMOL_Rhmol07G0100900</name>
</gene>
<organism evidence="1 2">
    <name type="scientific">Rhododendron molle</name>
    <name type="common">Chinese azalea</name>
    <name type="synonym">Azalea mollis</name>
    <dbReference type="NCBI Taxonomy" id="49168"/>
    <lineage>
        <taxon>Eukaryota</taxon>
        <taxon>Viridiplantae</taxon>
        <taxon>Streptophyta</taxon>
        <taxon>Embryophyta</taxon>
        <taxon>Tracheophyta</taxon>
        <taxon>Spermatophyta</taxon>
        <taxon>Magnoliopsida</taxon>
        <taxon>eudicotyledons</taxon>
        <taxon>Gunneridae</taxon>
        <taxon>Pentapetalae</taxon>
        <taxon>asterids</taxon>
        <taxon>Ericales</taxon>
        <taxon>Ericaceae</taxon>
        <taxon>Ericoideae</taxon>
        <taxon>Rhodoreae</taxon>
        <taxon>Rhododendron</taxon>
    </lineage>
</organism>
<sequence length="76" mass="8453">MATWVILDFGLVLCSTVLHIYKPSDCASDDSDLISATNNREPFIAEMRSEPVGYTIRRLRGAQHGDKHPIMHIIGA</sequence>
<name>A0ACC0MZ95_RHOML</name>
<proteinExistence type="predicted"/>
<evidence type="ECO:0000313" key="1">
    <source>
        <dbReference type="EMBL" id="KAI8546225.1"/>
    </source>
</evidence>
<comment type="caution">
    <text evidence="1">The sequence shown here is derived from an EMBL/GenBank/DDBJ whole genome shotgun (WGS) entry which is preliminary data.</text>
</comment>